<organism evidence="1 2">
    <name type="scientific">Phaeobacter inhibens</name>
    <dbReference type="NCBI Taxonomy" id="221822"/>
    <lineage>
        <taxon>Bacteria</taxon>
        <taxon>Pseudomonadati</taxon>
        <taxon>Pseudomonadota</taxon>
        <taxon>Alphaproteobacteria</taxon>
        <taxon>Rhodobacterales</taxon>
        <taxon>Roseobacteraceae</taxon>
        <taxon>Phaeobacter</taxon>
    </lineage>
</organism>
<proteinExistence type="predicted"/>
<dbReference type="EMBL" id="CP010705">
    <property type="protein sequence ID" value="AUQ96178.1"/>
    <property type="molecule type" value="Genomic_DNA"/>
</dbReference>
<sequence length="34" mass="3653">MNRGDTAKGVDVVFVRQLYFGLLGGCANIARTLP</sequence>
<dbReference type="Proteomes" id="UP000236536">
    <property type="component" value="Chromosome"/>
</dbReference>
<name>A0ABN5GRG0_9RHOB</name>
<evidence type="ECO:0000313" key="1">
    <source>
        <dbReference type="EMBL" id="AUQ96178.1"/>
    </source>
</evidence>
<evidence type="ECO:0000313" key="2">
    <source>
        <dbReference type="Proteomes" id="UP000236536"/>
    </source>
</evidence>
<gene>
    <name evidence="1" type="ORF">PhaeoP66_03443</name>
</gene>
<accession>A0ABN5GRG0</accession>
<protein>
    <submittedName>
        <fullName evidence="1">Uncharacterized protein</fullName>
    </submittedName>
</protein>
<reference evidence="1 2" key="2">
    <citation type="journal article" date="2017" name="Int. J. Syst. Evol. Microbiol.">
        <title>Adaptation of Surface-Associated Bacteria to the Open Ocean: A Genomically Distinct Subpopulation of Phaeobacter gallaeciensis Colonizes Pacific Mesozooplankton.</title>
        <authorList>
            <person name="Freese H.M."/>
            <person name="Methner A."/>
            <person name="Overmann J."/>
        </authorList>
    </citation>
    <scope>NUCLEOTIDE SEQUENCE [LARGE SCALE GENOMIC DNA]</scope>
    <source>
        <strain evidence="1 2">P66</strain>
    </source>
</reference>
<reference evidence="1 2" key="1">
    <citation type="journal article" date="2017" name="Genome Biol. Evol.">
        <title>Trajectories and Drivers of Genome Evolution in Surface-Associated Marine Phaeobacter.</title>
        <authorList>
            <person name="Freese H.M."/>
            <person name="Sikorski J."/>
            <person name="Bunk B."/>
            <person name="Scheuner C."/>
            <person name="Meier-Kolthoff J.P."/>
            <person name="Sproer C."/>
            <person name="Gram L."/>
            <person name="Overmann J."/>
        </authorList>
    </citation>
    <scope>NUCLEOTIDE SEQUENCE [LARGE SCALE GENOMIC DNA]</scope>
    <source>
        <strain evidence="1 2">P66</strain>
    </source>
</reference>
<keyword evidence="2" id="KW-1185">Reference proteome</keyword>